<dbReference type="PROSITE" id="PS51257">
    <property type="entry name" value="PROKAR_LIPOPROTEIN"/>
    <property type="match status" value="1"/>
</dbReference>
<accession>A0A6B8RPD1</accession>
<dbReference type="RefSeq" id="WP_155702768.1">
    <property type="nucleotide sequence ID" value="NZ_CP034235.1"/>
</dbReference>
<dbReference type="Gene3D" id="3.40.190.10">
    <property type="entry name" value="Periplasmic binding protein-like II"/>
    <property type="match status" value="2"/>
</dbReference>
<dbReference type="Pfam" id="PF01547">
    <property type="entry name" value="SBP_bac_1"/>
    <property type="match status" value="1"/>
</dbReference>
<protein>
    <submittedName>
        <fullName evidence="2">Extracellular solute-binding protein</fullName>
    </submittedName>
</protein>
<dbReference type="Proteomes" id="UP000426246">
    <property type="component" value="Chromosome"/>
</dbReference>
<dbReference type="EMBL" id="CP034235">
    <property type="protein sequence ID" value="QGQ97664.1"/>
    <property type="molecule type" value="Genomic_DNA"/>
</dbReference>
<reference evidence="3" key="1">
    <citation type="submission" date="2018-11" db="EMBL/GenBank/DDBJ databases">
        <title>Complete genome sequence of Paenibacillus sp. ML311-T8.</title>
        <authorList>
            <person name="Nam Y.-D."/>
            <person name="Kang J."/>
            <person name="Chung W.-H."/>
            <person name="Park Y.S."/>
        </authorList>
    </citation>
    <scope>NUCLEOTIDE SEQUENCE [LARGE SCALE GENOMIC DNA]</scope>
    <source>
        <strain evidence="3">ML311-T8</strain>
    </source>
</reference>
<dbReference type="KEGG" id="ppsc:EHS13_23620"/>
<dbReference type="InterPro" id="IPR050490">
    <property type="entry name" value="Bact_solute-bd_prot1"/>
</dbReference>
<keyword evidence="1" id="KW-0732">Signal</keyword>
<dbReference type="AlphaFoldDB" id="A0A6B8RPD1"/>
<dbReference type="OrthoDB" id="9798191at2"/>
<organism evidence="2 3">
    <name type="scientific">Paenibacillus psychroresistens</name>
    <dbReference type="NCBI Taxonomy" id="1778678"/>
    <lineage>
        <taxon>Bacteria</taxon>
        <taxon>Bacillati</taxon>
        <taxon>Bacillota</taxon>
        <taxon>Bacilli</taxon>
        <taxon>Bacillales</taxon>
        <taxon>Paenibacillaceae</taxon>
        <taxon>Paenibacillus</taxon>
    </lineage>
</organism>
<evidence type="ECO:0000256" key="1">
    <source>
        <dbReference type="SAM" id="SignalP"/>
    </source>
</evidence>
<dbReference type="InterPro" id="IPR006059">
    <property type="entry name" value="SBP"/>
</dbReference>
<dbReference type="PANTHER" id="PTHR43649">
    <property type="entry name" value="ARABINOSE-BINDING PROTEIN-RELATED"/>
    <property type="match status" value="1"/>
</dbReference>
<feature type="signal peptide" evidence="1">
    <location>
        <begin position="1"/>
        <end position="19"/>
    </location>
</feature>
<evidence type="ECO:0000313" key="2">
    <source>
        <dbReference type="EMBL" id="QGQ97664.1"/>
    </source>
</evidence>
<evidence type="ECO:0000313" key="3">
    <source>
        <dbReference type="Proteomes" id="UP000426246"/>
    </source>
</evidence>
<proteinExistence type="predicted"/>
<feature type="chain" id="PRO_5039407987" evidence="1">
    <location>
        <begin position="20"/>
        <end position="436"/>
    </location>
</feature>
<name>A0A6B8RPD1_9BACL</name>
<sequence>MKRTLAVVLSLLFVVTALLTGCSKGSDDVKSSDAATAAPKSNPVTLKMVYWDPAQKDIMEKINAKFTEENPTIKVELELAPGDQYDQVLKTRFQSDNGPDVYMYFGSGAYKYAQAGYLGDLSNEPFAANVLPAFQGSVSFEGKLYAVPLNATTSAVLYNKKAFATAGITDMPKTYADFLALCEKLKKAGIIPIARGAKDAWTSLHETGPLAAGYVLNNNENFQTDRFNDKFKFADNADMKTYFTKYAELVDKGYIDKGVLGMNHSQAMQDVADGKAGMTLGISVFYGELKTANKDGEFGYFQVPNDSGKYSIVGGSDKAIGYWPGTKHAAEAKKLVAFFARPDIDQMYCEATQMIPTLKDVTVNLDEPLKQLAKDIASVPVVFNWFDVPWPLPAQDAYRAQIQQIHSGERDIDKMLKAIDKAYDDNKSTITAPAVQ</sequence>
<keyword evidence="3" id="KW-1185">Reference proteome</keyword>
<dbReference type="SUPFAM" id="SSF53850">
    <property type="entry name" value="Periplasmic binding protein-like II"/>
    <property type="match status" value="1"/>
</dbReference>
<gene>
    <name evidence="2" type="ORF">EHS13_23620</name>
</gene>